<dbReference type="EMBL" id="CP008887">
    <property type="protein sequence ID" value="AIU69375.1"/>
    <property type="molecule type" value="Genomic_DNA"/>
</dbReference>
<evidence type="ECO:0000313" key="1">
    <source>
        <dbReference type="EMBL" id="AIU69375.1"/>
    </source>
</evidence>
<dbReference type="GeneID" id="25152381"/>
<name>A0A097QSB0_9EURY</name>
<gene>
    <name evidence="1" type="ORF">TEU_02900</name>
</gene>
<dbReference type="Gene3D" id="3.40.50.11570">
    <property type="entry name" value="Protein of unknown function DUF257"/>
    <property type="match status" value="1"/>
</dbReference>
<organism evidence="1 2">
    <name type="scientific">Thermococcus eurythermalis</name>
    <dbReference type="NCBI Taxonomy" id="1505907"/>
    <lineage>
        <taxon>Archaea</taxon>
        <taxon>Methanobacteriati</taxon>
        <taxon>Methanobacteriota</taxon>
        <taxon>Thermococci</taxon>
        <taxon>Thermococcales</taxon>
        <taxon>Thermococcaceae</taxon>
        <taxon>Thermococcus</taxon>
    </lineage>
</organism>
<accession>A0A097QSB0</accession>
<keyword evidence="2" id="KW-1185">Reference proteome</keyword>
<dbReference type="AlphaFoldDB" id="A0A097QSB0"/>
<evidence type="ECO:0000313" key="2">
    <source>
        <dbReference type="Proteomes" id="UP000029980"/>
    </source>
</evidence>
<reference evidence="1 2" key="1">
    <citation type="journal article" date="2015" name="Int. J. Syst. Evol. Microbiol.">
        <title>Thermococcus eurythermalis sp. nov., a conditional piezophilic hyperthermophilic archaeon with a wide temperature range isolated from an oil-immersed chimney in the Guaymas Basin.</title>
        <authorList>
            <person name="Zhao W."/>
            <person name="Zeng X."/>
            <person name="Xiao X."/>
        </authorList>
    </citation>
    <scope>NUCLEOTIDE SEQUENCE [LARGE SCALE GENOMIC DNA]</scope>
    <source>
        <strain evidence="1 2">A501</strain>
    </source>
</reference>
<dbReference type="RefSeq" id="WP_050002354.1">
    <property type="nucleotide sequence ID" value="NZ_CP008887.1"/>
</dbReference>
<proteinExistence type="predicted"/>
<sequence>MGIAKIVMSQKASVLIEHTSEDIVGYVLVKLLRDVFECCGDSQIDLVVTDFFDAFSVYLYHAELLGMDTDFISNISVIKVGGKINVGNVLQTVPISPYPVYKVRYEEALSRILRSDDNNRVKLNIQVGIDMIMNLFDKKELIEQIHDIGRQIIQNKDVINVVFINSESVGQASFEALPLLRLMFPIVLQLERGGEGFVVKKSVFPELRGIKGEV</sequence>
<dbReference type="HOGENOM" id="CLU_102063_2_0_2"/>
<dbReference type="KEGG" id="teu:TEU_02900"/>
<dbReference type="Proteomes" id="UP000029980">
    <property type="component" value="Chromosome"/>
</dbReference>
<dbReference type="Pfam" id="PF03192">
    <property type="entry name" value="DUF257"/>
    <property type="match status" value="1"/>
</dbReference>
<dbReference type="OrthoDB" id="85875at2157"/>
<dbReference type="InterPro" id="IPR005489">
    <property type="entry name" value="DUF257"/>
</dbReference>
<protein>
    <submittedName>
        <fullName evidence="1">Uncharacterized protein</fullName>
    </submittedName>
</protein>